<keyword evidence="3" id="KW-1185">Reference proteome</keyword>
<sequence length="200" mass="20800">MVTNGSTGRDHGGSGCVGAFRVQRVAVQFRDRTTPTARHADPAGVTAEDIRGKAFGCGVTAADRRNRASGYGVTSGDRWNKACGYRASTGYSKLPTVQFCAIVRRIGVCTDMRTEEGNGETGGVGGSKDAFTEDIDDSVPLALPTVRVIVRHIGVCTDMITVGVNGETGGVGDDEATAEGDNSGKPYPELQESSSYGSTA</sequence>
<name>A0A9D4GYU7_DREPO</name>
<dbReference type="AlphaFoldDB" id="A0A9D4GYU7"/>
<evidence type="ECO:0000313" key="3">
    <source>
        <dbReference type="Proteomes" id="UP000828390"/>
    </source>
</evidence>
<dbReference type="Proteomes" id="UP000828390">
    <property type="component" value="Unassembled WGS sequence"/>
</dbReference>
<reference evidence="2" key="2">
    <citation type="submission" date="2020-11" db="EMBL/GenBank/DDBJ databases">
        <authorList>
            <person name="McCartney M.A."/>
            <person name="Auch B."/>
            <person name="Kono T."/>
            <person name="Mallez S."/>
            <person name="Becker A."/>
            <person name="Gohl D.M."/>
            <person name="Silverstein K.A.T."/>
            <person name="Koren S."/>
            <person name="Bechman K.B."/>
            <person name="Herman A."/>
            <person name="Abrahante J.E."/>
            <person name="Garbe J."/>
        </authorList>
    </citation>
    <scope>NUCLEOTIDE SEQUENCE</scope>
    <source>
        <strain evidence="2">Duluth1</strain>
        <tissue evidence="2">Whole animal</tissue>
    </source>
</reference>
<feature type="region of interest" description="Disordered" evidence="1">
    <location>
        <begin position="166"/>
        <end position="200"/>
    </location>
</feature>
<feature type="compositionally biased region" description="Polar residues" evidence="1">
    <location>
        <begin position="191"/>
        <end position="200"/>
    </location>
</feature>
<reference evidence="2" key="1">
    <citation type="journal article" date="2019" name="bioRxiv">
        <title>The Genome of the Zebra Mussel, Dreissena polymorpha: A Resource for Invasive Species Research.</title>
        <authorList>
            <person name="McCartney M.A."/>
            <person name="Auch B."/>
            <person name="Kono T."/>
            <person name="Mallez S."/>
            <person name="Zhang Y."/>
            <person name="Obille A."/>
            <person name="Becker A."/>
            <person name="Abrahante J.E."/>
            <person name="Garbe J."/>
            <person name="Badalamenti J.P."/>
            <person name="Herman A."/>
            <person name="Mangelson H."/>
            <person name="Liachko I."/>
            <person name="Sullivan S."/>
            <person name="Sone E.D."/>
            <person name="Koren S."/>
            <person name="Silverstein K.A.T."/>
            <person name="Beckman K.B."/>
            <person name="Gohl D.M."/>
        </authorList>
    </citation>
    <scope>NUCLEOTIDE SEQUENCE</scope>
    <source>
        <strain evidence="2">Duluth1</strain>
        <tissue evidence="2">Whole animal</tissue>
    </source>
</reference>
<dbReference type="EMBL" id="JAIWYP010000005">
    <property type="protein sequence ID" value="KAH3825357.1"/>
    <property type="molecule type" value="Genomic_DNA"/>
</dbReference>
<proteinExistence type="predicted"/>
<protein>
    <submittedName>
        <fullName evidence="2">Uncharacterized protein</fullName>
    </submittedName>
</protein>
<accession>A0A9D4GYU7</accession>
<comment type="caution">
    <text evidence="2">The sequence shown here is derived from an EMBL/GenBank/DDBJ whole genome shotgun (WGS) entry which is preliminary data.</text>
</comment>
<evidence type="ECO:0000256" key="1">
    <source>
        <dbReference type="SAM" id="MobiDB-lite"/>
    </source>
</evidence>
<evidence type="ECO:0000313" key="2">
    <source>
        <dbReference type="EMBL" id="KAH3825357.1"/>
    </source>
</evidence>
<gene>
    <name evidence="2" type="ORF">DPMN_127232</name>
</gene>
<organism evidence="2 3">
    <name type="scientific">Dreissena polymorpha</name>
    <name type="common">Zebra mussel</name>
    <name type="synonym">Mytilus polymorpha</name>
    <dbReference type="NCBI Taxonomy" id="45954"/>
    <lineage>
        <taxon>Eukaryota</taxon>
        <taxon>Metazoa</taxon>
        <taxon>Spiralia</taxon>
        <taxon>Lophotrochozoa</taxon>
        <taxon>Mollusca</taxon>
        <taxon>Bivalvia</taxon>
        <taxon>Autobranchia</taxon>
        <taxon>Heteroconchia</taxon>
        <taxon>Euheterodonta</taxon>
        <taxon>Imparidentia</taxon>
        <taxon>Neoheterodontei</taxon>
        <taxon>Myida</taxon>
        <taxon>Dreissenoidea</taxon>
        <taxon>Dreissenidae</taxon>
        <taxon>Dreissena</taxon>
    </lineage>
</organism>